<dbReference type="Gene3D" id="2.60.120.260">
    <property type="entry name" value="Galactose-binding domain-like"/>
    <property type="match status" value="1"/>
</dbReference>
<keyword evidence="10" id="KW-1185">Reference proteome</keyword>
<dbReference type="PROSITE" id="PS50923">
    <property type="entry name" value="SUSHI"/>
    <property type="match status" value="2"/>
</dbReference>
<reference evidence="10" key="1">
    <citation type="submission" date="2011-05" db="EMBL/GenBank/DDBJ databases">
        <authorList>
            <person name="Richards S.R."/>
            <person name="Qu J."/>
            <person name="Jiang H."/>
            <person name="Jhangiani S.N."/>
            <person name="Agravi P."/>
            <person name="Goodspeed R."/>
            <person name="Gross S."/>
            <person name="Mandapat C."/>
            <person name="Jackson L."/>
            <person name="Mathew T."/>
            <person name="Pu L."/>
            <person name="Thornton R."/>
            <person name="Saada N."/>
            <person name="Wilczek-Boney K.B."/>
            <person name="Lee S."/>
            <person name="Kovar C."/>
            <person name="Wu Y."/>
            <person name="Scherer S.E."/>
            <person name="Worley K.C."/>
            <person name="Muzny D.M."/>
            <person name="Gibbs R."/>
        </authorList>
    </citation>
    <scope>NUCLEOTIDE SEQUENCE</scope>
    <source>
        <strain evidence="10">Brora</strain>
    </source>
</reference>
<feature type="domain" description="Sushi" evidence="8">
    <location>
        <begin position="429"/>
        <end position="489"/>
    </location>
</feature>
<dbReference type="PhylomeDB" id="T1IJ81"/>
<feature type="domain" description="C-type lectin" evidence="7">
    <location>
        <begin position="255"/>
        <end position="386"/>
    </location>
</feature>
<keyword evidence="3 4" id="KW-1015">Disulfide bond</keyword>
<keyword evidence="5" id="KW-0812">Transmembrane</keyword>
<dbReference type="PANTHER" id="PTHR45656:SF4">
    <property type="entry name" value="PROTEIN CBR-CLEC-78"/>
    <property type="match status" value="1"/>
</dbReference>
<evidence type="ECO:0000256" key="6">
    <source>
        <dbReference type="SAM" id="SignalP"/>
    </source>
</evidence>
<dbReference type="Proteomes" id="UP000014500">
    <property type="component" value="Unassembled WGS sequence"/>
</dbReference>
<reference evidence="9" key="2">
    <citation type="submission" date="2015-02" db="UniProtKB">
        <authorList>
            <consortium name="EnsemblMetazoa"/>
        </authorList>
    </citation>
    <scope>IDENTIFICATION</scope>
</reference>
<dbReference type="Gene3D" id="3.10.100.10">
    <property type="entry name" value="Mannose-Binding Protein A, subunit A"/>
    <property type="match status" value="1"/>
</dbReference>
<dbReference type="InterPro" id="IPR016187">
    <property type="entry name" value="CTDL_fold"/>
</dbReference>
<dbReference type="SUPFAM" id="SSF57535">
    <property type="entry name" value="Complement control module/SCR domain"/>
    <property type="match status" value="2"/>
</dbReference>
<keyword evidence="1 6" id="KW-0732">Signal</keyword>
<dbReference type="InterPro" id="IPR001304">
    <property type="entry name" value="C-type_lectin-like"/>
</dbReference>
<feature type="domain" description="Sushi" evidence="8">
    <location>
        <begin position="22"/>
        <end position="81"/>
    </location>
</feature>
<evidence type="ECO:0000313" key="10">
    <source>
        <dbReference type="Proteomes" id="UP000014500"/>
    </source>
</evidence>
<dbReference type="CDD" id="cd00037">
    <property type="entry name" value="CLECT"/>
    <property type="match status" value="1"/>
</dbReference>
<keyword evidence="5" id="KW-1133">Transmembrane helix</keyword>
<dbReference type="OMA" id="CELAWIR"/>
<evidence type="ECO:0000259" key="7">
    <source>
        <dbReference type="PROSITE" id="PS50041"/>
    </source>
</evidence>
<dbReference type="SUPFAM" id="SSF56436">
    <property type="entry name" value="C-type lectin-like"/>
    <property type="match status" value="1"/>
</dbReference>
<evidence type="ECO:0000313" key="9">
    <source>
        <dbReference type="EnsemblMetazoa" id="SMAR000940-PA"/>
    </source>
</evidence>
<evidence type="ECO:0000256" key="1">
    <source>
        <dbReference type="ARBA" id="ARBA00022729"/>
    </source>
</evidence>
<dbReference type="Gene3D" id="2.10.70.10">
    <property type="entry name" value="Complement Module, domain 1"/>
    <property type="match status" value="2"/>
</dbReference>
<feature type="chain" id="PRO_5004578573" description="Sushi domain-containing protein" evidence="6">
    <location>
        <begin position="22"/>
        <end position="578"/>
    </location>
</feature>
<dbReference type="InterPro" id="IPR008979">
    <property type="entry name" value="Galactose-bd-like_sf"/>
</dbReference>
<accession>T1IJ81</accession>
<dbReference type="InterPro" id="IPR035976">
    <property type="entry name" value="Sushi/SCR/CCP_sf"/>
</dbReference>
<dbReference type="PROSITE" id="PS50041">
    <property type="entry name" value="C_TYPE_LECTIN_2"/>
    <property type="match status" value="1"/>
</dbReference>
<evidence type="ECO:0008006" key="11">
    <source>
        <dbReference type="Google" id="ProtNLM"/>
    </source>
</evidence>
<feature type="disulfide bond" evidence="4">
    <location>
        <begin position="52"/>
        <end position="79"/>
    </location>
</feature>
<organism evidence="9 10">
    <name type="scientific">Strigamia maritima</name>
    <name type="common">European centipede</name>
    <name type="synonym">Geophilus maritimus</name>
    <dbReference type="NCBI Taxonomy" id="126957"/>
    <lineage>
        <taxon>Eukaryota</taxon>
        <taxon>Metazoa</taxon>
        <taxon>Ecdysozoa</taxon>
        <taxon>Arthropoda</taxon>
        <taxon>Myriapoda</taxon>
        <taxon>Chilopoda</taxon>
        <taxon>Pleurostigmophora</taxon>
        <taxon>Geophilomorpha</taxon>
        <taxon>Linotaeniidae</taxon>
        <taxon>Strigamia</taxon>
    </lineage>
</organism>
<evidence type="ECO:0000256" key="3">
    <source>
        <dbReference type="ARBA" id="ARBA00023157"/>
    </source>
</evidence>
<dbReference type="PANTHER" id="PTHR45656">
    <property type="entry name" value="PROTEIN CBR-CLEC-78"/>
    <property type="match status" value="1"/>
</dbReference>
<dbReference type="EMBL" id="AFFK01014481">
    <property type="status" value="NOT_ANNOTATED_CDS"/>
    <property type="molecule type" value="Genomic_DNA"/>
</dbReference>
<dbReference type="SMART" id="SM00032">
    <property type="entry name" value="CCP"/>
    <property type="match status" value="2"/>
</dbReference>
<dbReference type="InterPro" id="IPR051277">
    <property type="entry name" value="SEZ6_CSMD_C4BPB_Regulators"/>
</dbReference>
<comment type="caution">
    <text evidence="4">Lacks conserved residue(s) required for the propagation of feature annotation.</text>
</comment>
<dbReference type="SMART" id="SM00034">
    <property type="entry name" value="CLECT"/>
    <property type="match status" value="1"/>
</dbReference>
<dbReference type="InterPro" id="IPR000436">
    <property type="entry name" value="Sushi_SCR_CCP_dom"/>
</dbReference>
<feature type="transmembrane region" description="Helical" evidence="5">
    <location>
        <begin position="505"/>
        <end position="530"/>
    </location>
</feature>
<dbReference type="CDD" id="cd00033">
    <property type="entry name" value="CCP"/>
    <property type="match status" value="2"/>
</dbReference>
<dbReference type="Pfam" id="PF00084">
    <property type="entry name" value="Sushi"/>
    <property type="match status" value="2"/>
</dbReference>
<sequence>MDILIGVGNLLFLLICHIAQGKRCMYPGHGLHTKTNMTTQAVLYDTIVNYKCDSGFEMFGSNSRKCQLDGKWTGEEPVCTVNVARYGIVVAVSPYVDTREGPEAWSNIIDAFYKTCSVASNTDMVSSSWSIDLLFEYEISFIKVAFGEPIRDIMFDIYEGNITGNKILLPVFEDGFKNVHSVFVDFEYDDAKEMTEYLLKFKRPVTTRFITIQIPTQYQLRSRITLCEVSVYSVTAASPEQCELAWIRDAQISVLGSSCYSFHHSEHKRWKDAKSKCQHFNNGNLISTVNDASQEFLRRTLKRFYTPVTVNDVFWVGGHKRTEFEADGITPLHKWRNETTDKYFVRNKHDSGGVSDALDSCLTISGPLGWKWITKNCYSHFPWICEYPLPHCGHPDQQERTIMDLSLGTEGFQIAQYSCPEGFAIEGIVNCGQPEAIFNGSVKLVQGTTTYGSAAEYSCLVDGLHLIGPNTRVCQREGKWGGDVPFCSDVLPDPEGQKAILNLEIVLAVALVCLGMVIMITIITLCLVFFKKRPRKASVNEVETKTFLARFDSDSDIGTEPHKNGTLLAGYESTNGKV</sequence>
<dbReference type="SUPFAM" id="SSF49785">
    <property type="entry name" value="Galactose-binding domain-like"/>
    <property type="match status" value="1"/>
</dbReference>
<dbReference type="eggNOG" id="KOG4297">
    <property type="taxonomic scope" value="Eukaryota"/>
</dbReference>
<dbReference type="Pfam" id="PF00059">
    <property type="entry name" value="Lectin_C"/>
    <property type="match status" value="1"/>
</dbReference>
<proteinExistence type="predicted"/>
<keyword evidence="2" id="KW-0677">Repeat</keyword>
<dbReference type="STRING" id="126957.T1IJ81"/>
<evidence type="ECO:0000256" key="2">
    <source>
        <dbReference type="ARBA" id="ARBA00022737"/>
    </source>
</evidence>
<feature type="disulfide bond" evidence="4">
    <location>
        <begin position="431"/>
        <end position="474"/>
    </location>
</feature>
<feature type="signal peptide" evidence="6">
    <location>
        <begin position="1"/>
        <end position="21"/>
    </location>
</feature>
<protein>
    <recommendedName>
        <fullName evidence="11">Sushi domain-containing protein</fullName>
    </recommendedName>
</protein>
<evidence type="ECO:0000256" key="4">
    <source>
        <dbReference type="PROSITE-ProRule" id="PRU00302"/>
    </source>
</evidence>
<keyword evidence="5" id="KW-0472">Membrane</keyword>
<evidence type="ECO:0000256" key="5">
    <source>
        <dbReference type="SAM" id="Phobius"/>
    </source>
</evidence>
<evidence type="ECO:0000259" key="8">
    <source>
        <dbReference type="PROSITE" id="PS50923"/>
    </source>
</evidence>
<keyword evidence="4" id="KW-0768">Sushi</keyword>
<dbReference type="InterPro" id="IPR016186">
    <property type="entry name" value="C-type_lectin-like/link_sf"/>
</dbReference>
<dbReference type="HOGENOM" id="CLU_472013_0_0_1"/>
<name>T1IJ81_STRMM</name>
<dbReference type="EnsemblMetazoa" id="SMAR000940-RA">
    <property type="protein sequence ID" value="SMAR000940-PA"/>
    <property type="gene ID" value="SMAR000940"/>
</dbReference>
<dbReference type="AlphaFoldDB" id="T1IJ81"/>